<dbReference type="AlphaFoldDB" id="A0A7S3PDV1"/>
<sequence>MDKIEFRKTMLIKVDVNLQTPEAFYVQQRKNATKTNGMNMGNILLPQETKTEMDKYARAKSSRYNLDLRAEQLKFMSDMPELPDRPTRTTEEVQAAKIQSDAQKKDSDVKLYLDNLKDAVDRGDQIEINRAIITEFLQELAPERLPEVDDLLEEYQGKETELFDKLRQEHPVIAGENLEGENLQEFNKFKSAFDQTLEEKKKAGEFVLSIVENGGNWWVNRQKPTVHPSRRKRETFLPELRSRGKKSLPDLNLNL</sequence>
<reference evidence="1" key="1">
    <citation type="submission" date="2021-01" db="EMBL/GenBank/DDBJ databases">
        <authorList>
            <person name="Corre E."/>
            <person name="Pelletier E."/>
            <person name="Niang G."/>
            <person name="Scheremetjew M."/>
            <person name="Finn R."/>
            <person name="Kale V."/>
            <person name="Holt S."/>
            <person name="Cochrane G."/>
            <person name="Meng A."/>
            <person name="Brown T."/>
            <person name="Cohen L."/>
        </authorList>
    </citation>
    <scope>NUCLEOTIDE SEQUENCE</scope>
    <source>
        <strain evidence="1">GSBS06</strain>
    </source>
</reference>
<evidence type="ECO:0000313" key="1">
    <source>
        <dbReference type="EMBL" id="CAE0432498.1"/>
    </source>
</evidence>
<name>A0A7S3PDV1_9STRA</name>
<organism evidence="1">
    <name type="scientific">Aplanochytrium stocchinoi</name>
    <dbReference type="NCBI Taxonomy" id="215587"/>
    <lineage>
        <taxon>Eukaryota</taxon>
        <taxon>Sar</taxon>
        <taxon>Stramenopiles</taxon>
        <taxon>Bigyra</taxon>
        <taxon>Labyrinthulomycetes</taxon>
        <taxon>Thraustochytrida</taxon>
        <taxon>Thraustochytriidae</taxon>
        <taxon>Aplanochytrium</taxon>
    </lineage>
</organism>
<dbReference type="EMBL" id="HBIN01004051">
    <property type="protein sequence ID" value="CAE0432498.1"/>
    <property type="molecule type" value="Transcribed_RNA"/>
</dbReference>
<gene>
    <name evidence="1" type="ORF">ASTO00021_LOCUS2824</name>
</gene>
<proteinExistence type="predicted"/>
<protein>
    <submittedName>
        <fullName evidence="1">Uncharacterized protein</fullName>
    </submittedName>
</protein>
<accession>A0A7S3PDV1</accession>